<protein>
    <submittedName>
        <fullName evidence="2">Uncharacterized protein</fullName>
    </submittedName>
</protein>
<proteinExistence type="predicted"/>
<dbReference type="EMBL" id="RHFK02000018">
    <property type="protein sequence ID" value="TWW60038.1"/>
    <property type="molecule type" value="Genomic_DNA"/>
</dbReference>
<sequence length="218" mass="24072">MSAAVTRPPEVCGVMWRRERGGRERGGEREGERGERVERGREGRERRERGEGERRERGREGRGREGEREERGERRERGIKRERGEGRGGERGKREEREGGEGREGGEEGERDKERMPFCGPESFIRAGGAVPLPRMGKGGASLHSFPASSVLGEYSSATSGIPLTSFLETLQVPGCGDAAARPSCVMFRPLKATPVPAHPDVLFISRQRSNAAGLFSR</sequence>
<evidence type="ECO:0000256" key="1">
    <source>
        <dbReference type="SAM" id="MobiDB-lite"/>
    </source>
</evidence>
<feature type="region of interest" description="Disordered" evidence="1">
    <location>
        <begin position="1"/>
        <end position="118"/>
    </location>
</feature>
<keyword evidence="3" id="KW-1185">Reference proteome</keyword>
<accession>A0A5C6N011</accession>
<reference evidence="2 3" key="1">
    <citation type="submission" date="2019-04" db="EMBL/GenBank/DDBJ databases">
        <title>Chromosome genome assembly for Takifugu flavidus.</title>
        <authorList>
            <person name="Xiao S."/>
        </authorList>
    </citation>
    <scope>NUCLEOTIDE SEQUENCE [LARGE SCALE GENOMIC DNA]</scope>
    <source>
        <strain evidence="2">HTHZ2018</strain>
        <tissue evidence="2">Muscle</tissue>
    </source>
</reference>
<gene>
    <name evidence="2" type="ORF">D4764_05G0001280</name>
</gene>
<evidence type="ECO:0000313" key="3">
    <source>
        <dbReference type="Proteomes" id="UP000324091"/>
    </source>
</evidence>
<organism evidence="2 3">
    <name type="scientific">Takifugu flavidus</name>
    <name type="common">sansaifugu</name>
    <dbReference type="NCBI Taxonomy" id="433684"/>
    <lineage>
        <taxon>Eukaryota</taxon>
        <taxon>Metazoa</taxon>
        <taxon>Chordata</taxon>
        <taxon>Craniata</taxon>
        <taxon>Vertebrata</taxon>
        <taxon>Euteleostomi</taxon>
        <taxon>Actinopterygii</taxon>
        <taxon>Neopterygii</taxon>
        <taxon>Teleostei</taxon>
        <taxon>Neoteleostei</taxon>
        <taxon>Acanthomorphata</taxon>
        <taxon>Eupercaria</taxon>
        <taxon>Tetraodontiformes</taxon>
        <taxon>Tetradontoidea</taxon>
        <taxon>Tetraodontidae</taxon>
        <taxon>Takifugu</taxon>
    </lineage>
</organism>
<comment type="caution">
    <text evidence="2">The sequence shown here is derived from an EMBL/GenBank/DDBJ whole genome shotgun (WGS) entry which is preliminary data.</text>
</comment>
<name>A0A5C6N011_9TELE</name>
<dbReference type="AlphaFoldDB" id="A0A5C6N011"/>
<dbReference type="Proteomes" id="UP000324091">
    <property type="component" value="Chromosome 5"/>
</dbReference>
<evidence type="ECO:0000313" key="2">
    <source>
        <dbReference type="EMBL" id="TWW60038.1"/>
    </source>
</evidence>
<feature type="compositionally biased region" description="Basic and acidic residues" evidence="1">
    <location>
        <begin position="16"/>
        <end position="116"/>
    </location>
</feature>